<accession>A0A4U0GYJ3</accession>
<keyword evidence="2" id="KW-1185">Reference proteome</keyword>
<dbReference type="AlphaFoldDB" id="A0A4U0GYJ3"/>
<proteinExistence type="predicted"/>
<evidence type="ECO:0000313" key="2">
    <source>
        <dbReference type="Proteomes" id="UP000309872"/>
    </source>
</evidence>
<evidence type="ECO:0000313" key="1">
    <source>
        <dbReference type="EMBL" id="TJY64280.1"/>
    </source>
</evidence>
<organism evidence="1 2">
    <name type="scientific">Sphingobacterium alkalisoli</name>
    <dbReference type="NCBI Taxonomy" id="1874115"/>
    <lineage>
        <taxon>Bacteria</taxon>
        <taxon>Pseudomonadati</taxon>
        <taxon>Bacteroidota</taxon>
        <taxon>Sphingobacteriia</taxon>
        <taxon>Sphingobacteriales</taxon>
        <taxon>Sphingobacteriaceae</taxon>
        <taxon>Sphingobacterium</taxon>
    </lineage>
</organism>
<gene>
    <name evidence="1" type="ORF">FAZ19_13795</name>
</gene>
<dbReference type="InterPro" id="IPR025396">
    <property type="entry name" value="DUF4302"/>
</dbReference>
<dbReference type="OrthoDB" id="707849at2"/>
<protein>
    <submittedName>
        <fullName evidence="1">DUF4302 domain-containing protein</fullName>
    </submittedName>
</protein>
<sequence>MKRIWIYLFLATTIVACSKDEINYERPDAKLNRLKAEYLDLLTGADKGWIGYLFPEGGGGYTFKFTFDENNRVVTYASIDEEKANAGKESSYRIKADQVLSLYFDTYTYLHILSDPDPNKSGGSTGAGLISDFEFAILESGQDTIKLKGNHNDSELLLVRAKSDQGDDYIARAYEYVKEVDKVNQFTYYYNKFVFNGKNYAFTVNTEKSTISFYYEKNGTFNRFTTEYAVADNGVLLRHPFEDGETSISSLTDFATDQVAGTVDLKVNLSASATIENVDAPVFIDKDAPRRMYVESYDYYSSTGANYSGVKDALDIRSIPGFAGMYFMPRYYIDPYDVLFTYFNGGANFVGPYFRTSYDNSGVMKFIVTNLTGTSPGAAHLPKIQTLSSLWADTDGYYVYQTGENYFDLVSVADSKLWFRFY</sequence>
<name>A0A4U0GYJ3_9SPHI</name>
<dbReference type="PROSITE" id="PS51257">
    <property type="entry name" value="PROKAR_LIPOPROTEIN"/>
    <property type="match status" value="1"/>
</dbReference>
<dbReference type="Pfam" id="PF14135">
    <property type="entry name" value="DUF4302"/>
    <property type="match status" value="1"/>
</dbReference>
<dbReference type="RefSeq" id="WP_136821340.1">
    <property type="nucleotide sequence ID" value="NZ_BMJX01000004.1"/>
</dbReference>
<dbReference type="Proteomes" id="UP000309872">
    <property type="component" value="Unassembled WGS sequence"/>
</dbReference>
<comment type="caution">
    <text evidence="1">The sequence shown here is derived from an EMBL/GenBank/DDBJ whole genome shotgun (WGS) entry which is preliminary data.</text>
</comment>
<reference evidence="1 2" key="1">
    <citation type="submission" date="2019-04" db="EMBL/GenBank/DDBJ databases">
        <title>Sphingobacterium olei sp. nov., isolated from oil-contaminated soil.</title>
        <authorList>
            <person name="Liu B."/>
        </authorList>
    </citation>
    <scope>NUCLEOTIDE SEQUENCE [LARGE SCALE GENOMIC DNA]</scope>
    <source>
        <strain evidence="1 2">Y3L14</strain>
    </source>
</reference>
<dbReference type="EMBL" id="SUKA01000004">
    <property type="protein sequence ID" value="TJY64280.1"/>
    <property type="molecule type" value="Genomic_DNA"/>
</dbReference>